<evidence type="ECO:0000256" key="4">
    <source>
        <dbReference type="PROSITE-ProRule" id="PRU00335"/>
    </source>
</evidence>
<dbReference type="PRINTS" id="PR00455">
    <property type="entry name" value="HTHTETR"/>
</dbReference>
<comment type="caution">
    <text evidence="6">The sequence shown here is derived from an EMBL/GenBank/DDBJ whole genome shotgun (WGS) entry which is preliminary data.</text>
</comment>
<evidence type="ECO:0000256" key="3">
    <source>
        <dbReference type="ARBA" id="ARBA00023163"/>
    </source>
</evidence>
<dbReference type="EMBL" id="JBHSXX010000001">
    <property type="protein sequence ID" value="MFC6869024.1"/>
    <property type="molecule type" value="Genomic_DNA"/>
</dbReference>
<dbReference type="InterPro" id="IPR050109">
    <property type="entry name" value="HTH-type_TetR-like_transc_reg"/>
</dbReference>
<organism evidence="6 7">
    <name type="scientific">Haloechinothrix salitolerans</name>
    <dbReference type="NCBI Taxonomy" id="926830"/>
    <lineage>
        <taxon>Bacteria</taxon>
        <taxon>Bacillati</taxon>
        <taxon>Actinomycetota</taxon>
        <taxon>Actinomycetes</taxon>
        <taxon>Pseudonocardiales</taxon>
        <taxon>Pseudonocardiaceae</taxon>
        <taxon>Haloechinothrix</taxon>
    </lineage>
</organism>
<keyword evidence="7" id="KW-1185">Reference proteome</keyword>
<protein>
    <submittedName>
        <fullName evidence="6">TetR/AcrR family transcriptional regulator</fullName>
    </submittedName>
</protein>
<gene>
    <name evidence="6" type="ORF">ACFQGD_17920</name>
</gene>
<sequence>MTDDTKSQQPATRRRAVTRRRLLQAALEVFIEHGIRDTPVELICDRAGFTRGAFYSNFDSKEDLFLAILEEQVQLRLEQLEQSVNEALATFGPERPDSVLNAVVRASMPFTDQLAVDENWYLLNAEFRAQALRQPELRAQTERVQQRLLDDLANVLTNMLDRIGMRLLVQPRDAALVVISLYDAAIERGLFEGGSGPADRLVTEILPLMTSALMEPVPN</sequence>
<dbReference type="PANTHER" id="PTHR30055:SF234">
    <property type="entry name" value="HTH-TYPE TRANSCRIPTIONAL REGULATOR BETI"/>
    <property type="match status" value="1"/>
</dbReference>
<evidence type="ECO:0000256" key="2">
    <source>
        <dbReference type="ARBA" id="ARBA00023125"/>
    </source>
</evidence>
<feature type="domain" description="HTH tetR-type" evidence="5">
    <location>
        <begin position="16"/>
        <end position="76"/>
    </location>
</feature>
<feature type="DNA-binding region" description="H-T-H motif" evidence="4">
    <location>
        <begin position="39"/>
        <end position="58"/>
    </location>
</feature>
<evidence type="ECO:0000256" key="1">
    <source>
        <dbReference type="ARBA" id="ARBA00023015"/>
    </source>
</evidence>
<keyword evidence="2 4" id="KW-0238">DNA-binding</keyword>
<dbReference type="SUPFAM" id="SSF46689">
    <property type="entry name" value="Homeodomain-like"/>
    <property type="match status" value="1"/>
</dbReference>
<dbReference type="InterPro" id="IPR009057">
    <property type="entry name" value="Homeodomain-like_sf"/>
</dbReference>
<dbReference type="Gene3D" id="1.10.357.10">
    <property type="entry name" value="Tetracycline Repressor, domain 2"/>
    <property type="match status" value="1"/>
</dbReference>
<dbReference type="PANTHER" id="PTHR30055">
    <property type="entry name" value="HTH-TYPE TRANSCRIPTIONAL REGULATOR RUTR"/>
    <property type="match status" value="1"/>
</dbReference>
<name>A0ABW2C4R6_9PSEU</name>
<dbReference type="RefSeq" id="WP_345392832.1">
    <property type="nucleotide sequence ID" value="NZ_BAABLA010000013.1"/>
</dbReference>
<dbReference type="Pfam" id="PF00440">
    <property type="entry name" value="TetR_N"/>
    <property type="match status" value="1"/>
</dbReference>
<evidence type="ECO:0000259" key="5">
    <source>
        <dbReference type="PROSITE" id="PS50977"/>
    </source>
</evidence>
<accession>A0ABW2C4R6</accession>
<dbReference type="InterPro" id="IPR001647">
    <property type="entry name" value="HTH_TetR"/>
</dbReference>
<keyword evidence="3" id="KW-0804">Transcription</keyword>
<evidence type="ECO:0000313" key="7">
    <source>
        <dbReference type="Proteomes" id="UP001596337"/>
    </source>
</evidence>
<reference evidence="7" key="1">
    <citation type="journal article" date="2019" name="Int. J. Syst. Evol. Microbiol.">
        <title>The Global Catalogue of Microorganisms (GCM) 10K type strain sequencing project: providing services to taxonomists for standard genome sequencing and annotation.</title>
        <authorList>
            <consortium name="The Broad Institute Genomics Platform"/>
            <consortium name="The Broad Institute Genome Sequencing Center for Infectious Disease"/>
            <person name="Wu L."/>
            <person name="Ma J."/>
        </authorList>
    </citation>
    <scope>NUCLEOTIDE SEQUENCE [LARGE SCALE GENOMIC DNA]</scope>
    <source>
        <strain evidence="7">KCTC 32255</strain>
    </source>
</reference>
<keyword evidence="1" id="KW-0805">Transcription regulation</keyword>
<evidence type="ECO:0000313" key="6">
    <source>
        <dbReference type="EMBL" id="MFC6869024.1"/>
    </source>
</evidence>
<dbReference type="Proteomes" id="UP001596337">
    <property type="component" value="Unassembled WGS sequence"/>
</dbReference>
<dbReference type="PROSITE" id="PS50977">
    <property type="entry name" value="HTH_TETR_2"/>
    <property type="match status" value="1"/>
</dbReference>
<proteinExistence type="predicted"/>